<dbReference type="Proteomes" id="UP000182584">
    <property type="component" value="Unassembled WGS sequence"/>
</dbReference>
<dbReference type="OrthoDB" id="9811278at2"/>
<dbReference type="InterPro" id="IPR003346">
    <property type="entry name" value="Transposase_20"/>
</dbReference>
<dbReference type="GO" id="GO:0006313">
    <property type="term" value="P:DNA transposition"/>
    <property type="evidence" value="ECO:0007669"/>
    <property type="project" value="InterPro"/>
</dbReference>
<dbReference type="GO" id="GO:0004803">
    <property type="term" value="F:transposase activity"/>
    <property type="evidence" value="ECO:0007669"/>
    <property type="project" value="InterPro"/>
</dbReference>
<proteinExistence type="predicted"/>
<dbReference type="GO" id="GO:0003677">
    <property type="term" value="F:DNA binding"/>
    <property type="evidence" value="ECO:0007669"/>
    <property type="project" value="InterPro"/>
</dbReference>
<reference evidence="2 3" key="1">
    <citation type="submission" date="2016-10" db="EMBL/GenBank/DDBJ databases">
        <authorList>
            <person name="de Groot N.N."/>
        </authorList>
    </citation>
    <scope>NUCLEOTIDE SEQUENCE [LARGE SCALE GENOMIC DNA]</scope>
    <source>
        <strain evidence="2 3">AR40</strain>
    </source>
</reference>
<sequence>IDPPPYESGQFVGTNRRMTKRGSSTLRKVGYEVMRVLKSHPAPKDAAVYNYIIKKENEGKCKKHAKIAGLNKFLRIYYARVTAVYK</sequence>
<evidence type="ECO:0000313" key="3">
    <source>
        <dbReference type="Proteomes" id="UP000182584"/>
    </source>
</evidence>
<evidence type="ECO:0000259" key="1">
    <source>
        <dbReference type="Pfam" id="PF02371"/>
    </source>
</evidence>
<feature type="non-terminal residue" evidence="2">
    <location>
        <position position="1"/>
    </location>
</feature>
<organism evidence="2 3">
    <name type="scientific">Butyrivibrio fibrisolvens</name>
    <dbReference type="NCBI Taxonomy" id="831"/>
    <lineage>
        <taxon>Bacteria</taxon>
        <taxon>Bacillati</taxon>
        <taxon>Bacillota</taxon>
        <taxon>Clostridia</taxon>
        <taxon>Lachnospirales</taxon>
        <taxon>Lachnospiraceae</taxon>
        <taxon>Butyrivibrio</taxon>
    </lineage>
</organism>
<protein>
    <submittedName>
        <fullName evidence="2">Transposase IS116/IS110/IS902 family protein</fullName>
    </submittedName>
</protein>
<dbReference type="EMBL" id="FOGJ01000006">
    <property type="protein sequence ID" value="SER46488.1"/>
    <property type="molecule type" value="Genomic_DNA"/>
</dbReference>
<dbReference type="AlphaFoldDB" id="A0A1H9PEB6"/>
<dbReference type="RefSeq" id="WP_143063999.1">
    <property type="nucleotide sequence ID" value="NZ_FOGJ01000006.1"/>
</dbReference>
<gene>
    <name evidence="2" type="ORF">SAMN04487884_1061</name>
</gene>
<accession>A0A1H9PEB6</accession>
<dbReference type="Pfam" id="PF02371">
    <property type="entry name" value="Transposase_20"/>
    <property type="match status" value="1"/>
</dbReference>
<feature type="domain" description="Transposase IS116/IS110/IS902 C-terminal" evidence="1">
    <location>
        <begin position="1"/>
        <end position="49"/>
    </location>
</feature>
<name>A0A1H9PEB6_BUTFI</name>
<evidence type="ECO:0000313" key="2">
    <source>
        <dbReference type="EMBL" id="SER46488.1"/>
    </source>
</evidence>